<dbReference type="Proteomes" id="UP000823749">
    <property type="component" value="Chromosome 9"/>
</dbReference>
<organism evidence="1 2">
    <name type="scientific">Rhododendron griersonianum</name>
    <dbReference type="NCBI Taxonomy" id="479676"/>
    <lineage>
        <taxon>Eukaryota</taxon>
        <taxon>Viridiplantae</taxon>
        <taxon>Streptophyta</taxon>
        <taxon>Embryophyta</taxon>
        <taxon>Tracheophyta</taxon>
        <taxon>Spermatophyta</taxon>
        <taxon>Magnoliopsida</taxon>
        <taxon>eudicotyledons</taxon>
        <taxon>Gunneridae</taxon>
        <taxon>Pentapetalae</taxon>
        <taxon>asterids</taxon>
        <taxon>Ericales</taxon>
        <taxon>Ericaceae</taxon>
        <taxon>Ericoideae</taxon>
        <taxon>Rhodoreae</taxon>
        <taxon>Rhododendron</taxon>
    </lineage>
</organism>
<accession>A0AAV6IR70</accession>
<gene>
    <name evidence="1" type="ORF">RHGRI_025978</name>
</gene>
<evidence type="ECO:0000313" key="2">
    <source>
        <dbReference type="Proteomes" id="UP000823749"/>
    </source>
</evidence>
<proteinExistence type="predicted"/>
<dbReference type="EMBL" id="JACTNZ010000009">
    <property type="protein sequence ID" value="KAG5531203.1"/>
    <property type="molecule type" value="Genomic_DNA"/>
</dbReference>
<protein>
    <submittedName>
        <fullName evidence="1">Uncharacterized protein</fullName>
    </submittedName>
</protein>
<keyword evidence="2" id="KW-1185">Reference proteome</keyword>
<comment type="caution">
    <text evidence="1">The sequence shown here is derived from an EMBL/GenBank/DDBJ whole genome shotgun (WGS) entry which is preliminary data.</text>
</comment>
<evidence type="ECO:0000313" key="1">
    <source>
        <dbReference type="EMBL" id="KAG5531203.1"/>
    </source>
</evidence>
<name>A0AAV6IR70_9ERIC</name>
<dbReference type="AlphaFoldDB" id="A0AAV6IR70"/>
<reference evidence="1" key="1">
    <citation type="submission" date="2020-08" db="EMBL/GenBank/DDBJ databases">
        <title>Plant Genome Project.</title>
        <authorList>
            <person name="Zhang R.-G."/>
        </authorList>
    </citation>
    <scope>NUCLEOTIDE SEQUENCE</scope>
    <source>
        <strain evidence="1">WSP0</strain>
        <tissue evidence="1">Leaf</tissue>
    </source>
</reference>
<sequence length="54" mass="6541">MRNEHLFQNKALNWKEAVYLIKLRIAFWVKSKGDYTDYSINDFLYKLRSIIQAS</sequence>